<dbReference type="AlphaFoldDB" id="A0AAV5N019"/>
<proteinExistence type="predicted"/>
<evidence type="ECO:0000313" key="1">
    <source>
        <dbReference type="EMBL" id="GKX54389.1"/>
    </source>
</evidence>
<keyword evidence="2" id="KW-1185">Reference proteome</keyword>
<organism evidence="1 2">
    <name type="scientific">Leminorella grimontii</name>
    <dbReference type="NCBI Taxonomy" id="82981"/>
    <lineage>
        <taxon>Bacteria</taxon>
        <taxon>Pseudomonadati</taxon>
        <taxon>Pseudomonadota</taxon>
        <taxon>Gammaproteobacteria</taxon>
        <taxon>Enterobacterales</taxon>
        <taxon>Budviciaceae</taxon>
        <taxon>Leminorella</taxon>
    </lineage>
</organism>
<name>A0AAV5N019_9GAMM</name>
<dbReference type="Proteomes" id="UP001058124">
    <property type="component" value="Unassembled WGS sequence"/>
</dbReference>
<comment type="caution">
    <text evidence="1">The sequence shown here is derived from an EMBL/GenBank/DDBJ whole genome shotgun (WGS) entry which is preliminary data.</text>
</comment>
<gene>
    <name evidence="1" type="ORF">SOASR030_05010</name>
</gene>
<evidence type="ECO:0000313" key="2">
    <source>
        <dbReference type="Proteomes" id="UP001058124"/>
    </source>
</evidence>
<sequence length="72" mass="7995">MINGRITIAQAKKKVFLVIEHILVSKNVKALVLSAYEVENAPLSTWESTGFNAMRDSTDAPNRIAMKQYASN</sequence>
<reference evidence="1" key="1">
    <citation type="submission" date="2022-06" db="EMBL/GenBank/DDBJ databases">
        <title>Draft genome sequences of Leminorella grimontii str. JCM5902.</title>
        <authorList>
            <person name="Wakabayashi Y."/>
            <person name="Kojima K."/>
        </authorList>
    </citation>
    <scope>NUCLEOTIDE SEQUENCE</scope>
    <source>
        <strain evidence="1">JCM 5902</strain>
    </source>
</reference>
<accession>A0AAV5N019</accession>
<dbReference type="EMBL" id="BRLH01000001">
    <property type="protein sequence ID" value="GKX54389.1"/>
    <property type="molecule type" value="Genomic_DNA"/>
</dbReference>
<protein>
    <submittedName>
        <fullName evidence="1">Uncharacterized protein</fullName>
    </submittedName>
</protein>